<dbReference type="PANTHER" id="PTHR34547">
    <property type="entry name" value="YACP-LIKE NYN DOMAIN PROTEIN"/>
    <property type="match status" value="1"/>
</dbReference>
<dbReference type="Pfam" id="PF05991">
    <property type="entry name" value="NYN_YacP"/>
    <property type="match status" value="1"/>
</dbReference>
<evidence type="ECO:0000256" key="1">
    <source>
        <dbReference type="SAM" id="MobiDB-lite"/>
    </source>
</evidence>
<protein>
    <recommendedName>
        <fullName evidence="4">RNA-binding protein</fullName>
    </recommendedName>
</protein>
<evidence type="ECO:0008006" key="4">
    <source>
        <dbReference type="Google" id="ProtNLM"/>
    </source>
</evidence>
<accession>A0A6C2U0M6</accession>
<evidence type="ECO:0000313" key="2">
    <source>
        <dbReference type="EMBL" id="VGO13369.1"/>
    </source>
</evidence>
<dbReference type="InterPro" id="IPR010298">
    <property type="entry name" value="YacP-like"/>
</dbReference>
<dbReference type="RefSeq" id="WP_136078945.1">
    <property type="nucleotide sequence ID" value="NZ_CAAHFG010000001.1"/>
</dbReference>
<gene>
    <name evidence="2" type="ORF">PDESU_01925</name>
</gene>
<name>A0A6C2U0M6_PONDE</name>
<organism evidence="2 3">
    <name type="scientific">Pontiella desulfatans</name>
    <dbReference type="NCBI Taxonomy" id="2750659"/>
    <lineage>
        <taxon>Bacteria</taxon>
        <taxon>Pseudomonadati</taxon>
        <taxon>Kiritimatiellota</taxon>
        <taxon>Kiritimatiellia</taxon>
        <taxon>Kiritimatiellales</taxon>
        <taxon>Pontiellaceae</taxon>
        <taxon>Pontiella</taxon>
    </lineage>
</organism>
<reference evidence="2 3" key="1">
    <citation type="submission" date="2019-04" db="EMBL/GenBank/DDBJ databases">
        <authorList>
            <person name="Van Vliet M D."/>
        </authorList>
    </citation>
    <scope>NUCLEOTIDE SEQUENCE [LARGE SCALE GENOMIC DNA]</scope>
    <source>
        <strain evidence="2 3">F1</strain>
    </source>
</reference>
<dbReference type="PANTHER" id="PTHR34547:SF1">
    <property type="entry name" value="YACP-LIKE NYN DOMAIN PROTEIN"/>
    <property type="match status" value="1"/>
</dbReference>
<keyword evidence="3" id="KW-1185">Reference proteome</keyword>
<proteinExistence type="predicted"/>
<dbReference type="AlphaFoldDB" id="A0A6C2U0M6"/>
<feature type="region of interest" description="Disordered" evidence="1">
    <location>
        <begin position="129"/>
        <end position="156"/>
    </location>
</feature>
<sequence>MQPDWILIDGYNLLHTMDELASLLRTDTQLARHRLVRMVEGTAHRMAPKTTIVFDGREAGQDDALTSNHLEIYFSPGRHTADTIIERLVARFPNPGKILVVTSDRAEANVVLSDGAQVMSSQEFMAQCEADSRKTVQKQPRPGQEPKLGDLFPDGL</sequence>
<dbReference type="EMBL" id="CAAHFG010000001">
    <property type="protein sequence ID" value="VGO13369.1"/>
    <property type="molecule type" value="Genomic_DNA"/>
</dbReference>
<dbReference type="Proteomes" id="UP000366872">
    <property type="component" value="Unassembled WGS sequence"/>
</dbReference>
<evidence type="ECO:0000313" key="3">
    <source>
        <dbReference type="Proteomes" id="UP000366872"/>
    </source>
</evidence>